<sequence>MDDERFDYTHSTILRVSAATTAQKKAAISFMHGQLGKQYDAGFGLFTKNRLSSRKDWYCSILVWAAYMNATPDGRIDELTDKSNPNFQGIDLETKQLVNEPGVNPNDIFRSPKVEKINPFFVDYKDYAENIRWSNTGTPTDDKDFIFSRGSNSYTLRNDYHFIATDKNNGRPYASTRLTFGRNHSGTIIVEFDMFTRFLLTDEARAKFSDRNIPLIPKTIEDSDVPNHVMNWINTYTQCSLEIVYSNNISTDNNHLRYNPSFTKITKKKHPVNPYHINQVVHTPPAFTQQRFDYTENLSIYDKYEMTRPNPFNADVSYNRATPSWYYFYNNFYVLVKLENGTYRYAVYLRFHGSFTTAASVRNGYGFNHDFTMTDEAKAIYGNYFYRIGVNQSVDYAIDWLNRYTKENTLIVYSTNIDNDVRKLNDGTATVRKAVNDQGKFVYCIL</sequence>
<evidence type="ECO:0000313" key="1">
    <source>
        <dbReference type="EMBL" id="VYU12597.1"/>
    </source>
</evidence>
<accession>A0A6N3CFB5</accession>
<organism evidence="1">
    <name type="scientific">Enterococcus faecium</name>
    <name type="common">Streptococcus faecium</name>
    <dbReference type="NCBI Taxonomy" id="1352"/>
    <lineage>
        <taxon>Bacteria</taxon>
        <taxon>Bacillati</taxon>
        <taxon>Bacillota</taxon>
        <taxon>Bacilli</taxon>
        <taxon>Lactobacillales</taxon>
        <taxon>Enterococcaceae</taxon>
        <taxon>Enterococcus</taxon>
    </lineage>
</organism>
<proteinExistence type="predicted"/>
<dbReference type="Gene3D" id="3.90.1720.10">
    <property type="entry name" value="endopeptidase domain like (from Nostoc punctiforme)"/>
    <property type="match status" value="1"/>
</dbReference>
<dbReference type="Pfam" id="PF05708">
    <property type="entry name" value="Peptidase_C92"/>
    <property type="match status" value="1"/>
</dbReference>
<dbReference type="EMBL" id="CACRTQ010000031">
    <property type="protein sequence ID" value="VYU12597.1"/>
    <property type="molecule type" value="Genomic_DNA"/>
</dbReference>
<name>A0A6N3CFB5_ENTFC</name>
<dbReference type="AlphaFoldDB" id="A0A6N3CFB5"/>
<dbReference type="InterPro" id="IPR024453">
    <property type="entry name" value="Peptidase_C92"/>
</dbReference>
<gene>
    <name evidence="1" type="ORF">EFLFYP64_01374</name>
</gene>
<reference evidence="1" key="1">
    <citation type="submission" date="2019-11" db="EMBL/GenBank/DDBJ databases">
        <authorList>
            <person name="Feng L."/>
        </authorList>
    </citation>
    <scope>NUCLEOTIDE SEQUENCE</scope>
    <source>
        <strain evidence="1">EFaeciumLFYP64</strain>
    </source>
</reference>
<dbReference type="SUPFAM" id="SSF54001">
    <property type="entry name" value="Cysteine proteinases"/>
    <property type="match status" value="1"/>
</dbReference>
<dbReference type="InterPro" id="IPR038765">
    <property type="entry name" value="Papain-like_cys_pep_sf"/>
</dbReference>
<protein>
    <submittedName>
        <fullName evidence="1">Uncharacterized protein</fullName>
    </submittedName>
</protein>